<gene>
    <name evidence="3" type="ORF">BN10_1730003</name>
    <name evidence="4" type="ORF">BN10_1730007</name>
</gene>
<reference evidence="3" key="1">
    <citation type="submission" date="2012-05" db="EMBL/GenBank/DDBJ databases">
        <authorList>
            <person name="McIlroy S."/>
        </authorList>
    </citation>
    <scope>NUCLEOTIDE SEQUENCE</scope>
    <source>
        <strain evidence="3">Lp2</strain>
    </source>
</reference>
<protein>
    <submittedName>
        <fullName evidence="3">Uncharacterized protein</fullName>
    </submittedName>
</protein>
<name>N0E135_9MICO</name>
<dbReference type="HOGENOM" id="CLU_1517207_0_0_11"/>
<dbReference type="Proteomes" id="UP000013167">
    <property type="component" value="Unassembled WGS sequence"/>
</dbReference>
<evidence type="ECO:0000256" key="2">
    <source>
        <dbReference type="SAM" id="Phobius"/>
    </source>
</evidence>
<dbReference type="EMBL" id="CAIZ01000083">
    <property type="protein sequence ID" value="CCH69486.1"/>
    <property type="molecule type" value="Genomic_DNA"/>
</dbReference>
<feature type="transmembrane region" description="Helical" evidence="2">
    <location>
        <begin position="18"/>
        <end position="37"/>
    </location>
</feature>
<evidence type="ECO:0000256" key="1">
    <source>
        <dbReference type="SAM" id="MobiDB-lite"/>
    </source>
</evidence>
<keyword evidence="2" id="KW-0472">Membrane</keyword>
<comment type="caution">
    <text evidence="3">The sequence shown here is derived from an EMBL/GenBank/DDBJ whole genome shotgun (WGS) entry which is preliminary data.</text>
</comment>
<dbReference type="eggNOG" id="COG3328">
    <property type="taxonomic scope" value="Bacteria"/>
</dbReference>
<feature type="region of interest" description="Disordered" evidence="1">
    <location>
        <begin position="157"/>
        <end position="177"/>
    </location>
</feature>
<feature type="transmembrane region" description="Helical" evidence="2">
    <location>
        <begin position="73"/>
        <end position="99"/>
    </location>
</feature>
<accession>N0E135</accession>
<dbReference type="AlphaFoldDB" id="N0E135"/>
<feature type="transmembrane region" description="Helical" evidence="2">
    <location>
        <begin position="44"/>
        <end position="61"/>
    </location>
</feature>
<organism evidence="3 5">
    <name type="scientific">Phycicoccus elongatus Lp2</name>
    <dbReference type="NCBI Taxonomy" id="1193181"/>
    <lineage>
        <taxon>Bacteria</taxon>
        <taxon>Bacillati</taxon>
        <taxon>Actinomycetota</taxon>
        <taxon>Actinomycetes</taxon>
        <taxon>Micrococcales</taxon>
        <taxon>Intrasporangiaceae</taxon>
        <taxon>Phycicoccus</taxon>
    </lineage>
</organism>
<keyword evidence="5" id="KW-1185">Reference proteome</keyword>
<sequence length="177" mass="18587">MATLVTGAAVALSPSQDAVLPALTLLGAVVLGWLIVLRRTDSPVGPALAWCGAAVAVSMTAEHVADGAAGAGAASLVGPVAVGLWPVNLAGLFALLLVFPEGHPPGRIWRWVPWLFPNREALVRLVGAVLAEQHDDWTEQRRYLGLEVPKECRHALEKKNAPADQEDPLTITSALSA</sequence>
<reference evidence="3 5" key="2">
    <citation type="journal article" date="2013" name="ISME J.">
        <title>A metabolic model for members of the genus Tetrasphaera involved in enhanced biological phosphorus removal.</title>
        <authorList>
            <person name="Kristiansen R."/>
            <person name="Nguyen H.T.T."/>
            <person name="Saunders A.M."/>
            <person name="Nielsen J.L."/>
            <person name="Wimmer R."/>
            <person name="Le V.Q."/>
            <person name="McIlroy S.J."/>
            <person name="Petrovski S."/>
            <person name="Seviour R.J."/>
            <person name="Calteau A."/>
            <person name="Nielsen K.L."/>
            <person name="Nielsen P.H."/>
        </authorList>
    </citation>
    <scope>NUCLEOTIDE SEQUENCE [LARGE SCALE GENOMIC DNA]</scope>
    <source>
        <strain evidence="3 5">Lp2</strain>
    </source>
</reference>
<evidence type="ECO:0000313" key="5">
    <source>
        <dbReference type="Proteomes" id="UP000013167"/>
    </source>
</evidence>
<keyword evidence="2" id="KW-1133">Transmembrane helix</keyword>
<dbReference type="EMBL" id="CAIZ01000083">
    <property type="protein sequence ID" value="CCH69490.1"/>
    <property type="molecule type" value="Genomic_DNA"/>
</dbReference>
<proteinExistence type="predicted"/>
<evidence type="ECO:0000313" key="3">
    <source>
        <dbReference type="EMBL" id="CCH69486.1"/>
    </source>
</evidence>
<evidence type="ECO:0000313" key="4">
    <source>
        <dbReference type="EMBL" id="CCH69490.1"/>
    </source>
</evidence>
<keyword evidence="2" id="KW-0812">Transmembrane</keyword>